<proteinExistence type="inferred from homology"/>
<dbReference type="RefSeq" id="XP_018494919.1">
    <property type="nucleotide sequence ID" value="XM_018639403.1"/>
</dbReference>
<dbReference type="PRINTS" id="PR00135">
    <property type="entry name" value="LYZLACT"/>
</dbReference>
<evidence type="ECO:0000313" key="5">
    <source>
        <dbReference type="RefSeq" id="XP_018494919.1"/>
    </source>
</evidence>
<dbReference type="PROSITE" id="PS51348">
    <property type="entry name" value="GLYCOSYL_HYDROL_F22_2"/>
    <property type="match status" value="1"/>
</dbReference>
<evidence type="ECO:0000256" key="2">
    <source>
        <dbReference type="RuleBase" id="RU004440"/>
    </source>
</evidence>
<dbReference type="InterPro" id="IPR001916">
    <property type="entry name" value="Glyco_hydro_22"/>
</dbReference>
<dbReference type="Proteomes" id="UP000694867">
    <property type="component" value="Unplaced"/>
</dbReference>
<organism evidence="4 5">
    <name type="scientific">Galendromus occidentalis</name>
    <name type="common">western predatory mite</name>
    <dbReference type="NCBI Taxonomy" id="34638"/>
    <lineage>
        <taxon>Eukaryota</taxon>
        <taxon>Metazoa</taxon>
        <taxon>Ecdysozoa</taxon>
        <taxon>Arthropoda</taxon>
        <taxon>Chelicerata</taxon>
        <taxon>Arachnida</taxon>
        <taxon>Acari</taxon>
        <taxon>Parasitiformes</taxon>
        <taxon>Mesostigmata</taxon>
        <taxon>Gamasina</taxon>
        <taxon>Phytoseioidea</taxon>
        <taxon>Phytoseiidae</taxon>
        <taxon>Typhlodrominae</taxon>
        <taxon>Galendromus</taxon>
    </lineage>
</organism>
<dbReference type="PANTHER" id="PTHR11407:SF36">
    <property type="entry name" value="GEO02684P1-RELATED"/>
    <property type="match status" value="1"/>
</dbReference>
<protein>
    <submittedName>
        <fullName evidence="5">Lysozyme C</fullName>
    </submittedName>
</protein>
<name>A0AAJ7L3Y5_9ACAR</name>
<feature type="chain" id="PRO_5042508773" evidence="3">
    <location>
        <begin position="21"/>
        <end position="148"/>
    </location>
</feature>
<dbReference type="InterPro" id="IPR023346">
    <property type="entry name" value="Lysozyme-like_dom_sf"/>
</dbReference>
<gene>
    <name evidence="5" type="primary">LOC108864214</name>
</gene>
<evidence type="ECO:0000256" key="1">
    <source>
        <dbReference type="ARBA" id="ARBA00022729"/>
    </source>
</evidence>
<comment type="similarity">
    <text evidence="2">Belongs to the glycosyl hydrolase 22 family.</text>
</comment>
<keyword evidence="1 3" id="KW-0732">Signal</keyword>
<dbReference type="Gene3D" id="1.10.530.10">
    <property type="match status" value="1"/>
</dbReference>
<dbReference type="SMART" id="SM00263">
    <property type="entry name" value="LYZ1"/>
    <property type="match status" value="1"/>
</dbReference>
<dbReference type="GeneID" id="108864214"/>
<evidence type="ECO:0000313" key="4">
    <source>
        <dbReference type="Proteomes" id="UP000694867"/>
    </source>
</evidence>
<dbReference type="PANTHER" id="PTHR11407">
    <property type="entry name" value="LYSOZYME C"/>
    <property type="match status" value="1"/>
</dbReference>
<sequence length="148" mass="16558">MGIKLIVIWMVSGLMVEVGPRVIDKCELIARLRENLGDKVEDIGQLLCIAEIGSHFNTSVVTKLPDQTSDYGLFQINERYCFEEGNSCGLPQDCESLLTNNVTLAITCASHIARAAGFPAFSVYVEFCSDDRWKRITELFVELDQSDF</sequence>
<dbReference type="SUPFAM" id="SSF53955">
    <property type="entry name" value="Lysozyme-like"/>
    <property type="match status" value="1"/>
</dbReference>
<keyword evidence="4" id="KW-1185">Reference proteome</keyword>
<feature type="signal peptide" evidence="3">
    <location>
        <begin position="1"/>
        <end position="20"/>
    </location>
</feature>
<dbReference type="Pfam" id="PF00062">
    <property type="entry name" value="Lys"/>
    <property type="match status" value="1"/>
</dbReference>
<dbReference type="AlphaFoldDB" id="A0AAJ7L3Y5"/>
<evidence type="ECO:0000256" key="3">
    <source>
        <dbReference type="SAM" id="SignalP"/>
    </source>
</evidence>
<dbReference type="KEGG" id="goe:108864214"/>
<reference evidence="5" key="1">
    <citation type="submission" date="2025-08" db="UniProtKB">
        <authorList>
            <consortium name="RefSeq"/>
        </authorList>
    </citation>
    <scope>IDENTIFICATION</scope>
</reference>
<dbReference type="GO" id="GO:0003796">
    <property type="term" value="F:lysozyme activity"/>
    <property type="evidence" value="ECO:0007669"/>
    <property type="project" value="TreeGrafter"/>
</dbReference>
<accession>A0AAJ7L3Y5</accession>